<dbReference type="FunFam" id="1.20.1270.60:FF:000060">
    <property type="entry name" value="Actin polymerization protein Bzz1"/>
    <property type="match status" value="1"/>
</dbReference>
<accession>A0A1D8PJ75</accession>
<dbReference type="InterPro" id="IPR035459">
    <property type="entry name" value="Bzz1_SH3_1"/>
</dbReference>
<dbReference type="GO" id="GO:0030479">
    <property type="term" value="C:actin cortical patch"/>
    <property type="evidence" value="ECO:0007669"/>
    <property type="project" value="EnsemblFungi"/>
</dbReference>
<dbReference type="Pfam" id="PF00611">
    <property type="entry name" value="FCH"/>
    <property type="match status" value="1"/>
</dbReference>
<keyword evidence="13" id="KW-1185">Reference proteome</keyword>
<comment type="function">
    <text evidence="3">Plays a role in endocytosis and trafficking to the vacuole. Functions with type I myosins to restore polarity of the actin cytoskeleton after NaCl stress.</text>
</comment>
<protein>
    <recommendedName>
        <fullName evidence="5">Protein BZZ1</fullName>
    </recommendedName>
</protein>
<dbReference type="CDD" id="cd11778">
    <property type="entry name" value="SH3_Bzz1_2"/>
    <property type="match status" value="1"/>
</dbReference>
<evidence type="ECO:0000256" key="7">
    <source>
        <dbReference type="PROSITE-ProRule" id="PRU01077"/>
    </source>
</evidence>
<dbReference type="InterPro" id="IPR031160">
    <property type="entry name" value="F_BAR_dom"/>
</dbReference>
<dbReference type="SMART" id="SM00055">
    <property type="entry name" value="FCH"/>
    <property type="match status" value="1"/>
</dbReference>
<dbReference type="FunCoup" id="A0A1D8PJ75">
    <property type="interactions" value="370"/>
</dbReference>
<dbReference type="Pfam" id="PF14604">
    <property type="entry name" value="SH3_9"/>
    <property type="match status" value="1"/>
</dbReference>
<feature type="region of interest" description="Disordered" evidence="8">
    <location>
        <begin position="411"/>
        <end position="446"/>
    </location>
</feature>
<dbReference type="OrthoDB" id="8783038at2759"/>
<dbReference type="Gene3D" id="2.30.30.40">
    <property type="entry name" value="SH3 Domains"/>
    <property type="match status" value="2"/>
</dbReference>
<dbReference type="CDD" id="cd11912">
    <property type="entry name" value="SH3_Bzz1_1"/>
    <property type="match status" value="1"/>
</dbReference>
<evidence type="ECO:0000256" key="2">
    <source>
        <dbReference type="ARBA" id="ARBA00023054"/>
    </source>
</evidence>
<feature type="domain" description="SH3" evidence="9">
    <location>
        <begin position="476"/>
        <end position="536"/>
    </location>
</feature>
<keyword evidence="2 7" id="KW-0175">Coiled coil</keyword>
<proteinExistence type="inferred from homology"/>
<dbReference type="Proteomes" id="UP000000559">
    <property type="component" value="Chromosome 3"/>
</dbReference>
<evidence type="ECO:0000313" key="13">
    <source>
        <dbReference type="Proteomes" id="UP000000559"/>
    </source>
</evidence>
<dbReference type="KEGG" id="cal:CAALFM_C301500CA"/>
<dbReference type="PROSITE" id="PS51741">
    <property type="entry name" value="F_BAR"/>
    <property type="match status" value="1"/>
</dbReference>
<reference evidence="12 13" key="2">
    <citation type="journal article" date="2007" name="Genome Biol.">
        <title>Assembly of the Candida albicans genome into sixteen supercontigs aligned on the eight chromosomes.</title>
        <authorList>
            <person name="van het Hoog M."/>
            <person name="Rast T.J."/>
            <person name="Martchenko M."/>
            <person name="Grindle S."/>
            <person name="Dignard D."/>
            <person name="Hogues H."/>
            <person name="Cuomo C."/>
            <person name="Berriman M."/>
            <person name="Scherer S."/>
            <person name="Magee B.B."/>
            <person name="Whiteway M."/>
            <person name="Chibana H."/>
            <person name="Nantel A."/>
            <person name="Magee P.T."/>
        </authorList>
    </citation>
    <scope>GENOME REANNOTATION</scope>
    <source>
        <strain evidence="13">SC5314 / ATCC MYA-2876</strain>
    </source>
</reference>
<dbReference type="SUPFAM" id="SSF50044">
    <property type="entry name" value="SH3-domain"/>
    <property type="match status" value="2"/>
</dbReference>
<dbReference type="PROSITE" id="PS50002">
    <property type="entry name" value="SH3"/>
    <property type="match status" value="2"/>
</dbReference>
<evidence type="ECO:0000313" key="12">
    <source>
        <dbReference type="EMBL" id="AOW28192.1"/>
    </source>
</evidence>
<comment type="similarity">
    <text evidence="4">Belongs to the BZZ1 family.</text>
</comment>
<gene>
    <name evidence="11 12" type="primary">BZZ1</name>
    <name evidence="12" type="ordered locus">CAALFM_C301500CA</name>
    <name evidence="11" type="ordered locus">orf19.9266</name>
</gene>
<evidence type="ECO:0000256" key="3">
    <source>
        <dbReference type="ARBA" id="ARBA00054085"/>
    </source>
</evidence>
<dbReference type="InterPro" id="IPR001060">
    <property type="entry name" value="FCH_dom"/>
</dbReference>
<dbReference type="GO" id="GO:0030447">
    <property type="term" value="P:filamentous growth"/>
    <property type="evidence" value="ECO:0007669"/>
    <property type="project" value="UniProtKB-ARBA"/>
</dbReference>
<dbReference type="InterPro" id="IPR001452">
    <property type="entry name" value="SH3_domain"/>
</dbReference>
<dbReference type="EMBL" id="CP017625">
    <property type="protein sequence ID" value="AOW28192.1"/>
    <property type="molecule type" value="Genomic_DNA"/>
</dbReference>
<evidence type="ECO:0000256" key="1">
    <source>
        <dbReference type="ARBA" id="ARBA00022443"/>
    </source>
</evidence>
<dbReference type="GeneID" id="3636572"/>
<evidence type="ECO:0000313" key="11">
    <source>
        <dbReference type="CGD" id="CAL0000177665"/>
    </source>
</evidence>
<dbReference type="eggNOG" id="KOG3565">
    <property type="taxonomic scope" value="Eukaryota"/>
</dbReference>
<reference evidence="12 13" key="3">
    <citation type="journal article" date="2013" name="Genome Biol.">
        <title>Assembly of a phased diploid Candida albicans genome facilitates allele-specific measurements and provides a simple model for repeat and indel structure.</title>
        <authorList>
            <person name="Muzzey D."/>
            <person name="Schwartz K."/>
            <person name="Weissman J.S."/>
            <person name="Sherlock G."/>
        </authorList>
    </citation>
    <scope>NUCLEOTIDE SEQUENCE [LARGE SCALE GENOMIC DNA]</scope>
    <source>
        <strain evidence="13">SC5314 / ATCC MYA-2876</strain>
    </source>
</reference>
<dbReference type="InterPro" id="IPR036028">
    <property type="entry name" value="SH3-like_dom_sf"/>
</dbReference>
<evidence type="ECO:0000259" key="9">
    <source>
        <dbReference type="PROSITE" id="PS50002"/>
    </source>
</evidence>
<dbReference type="CGD" id="CAL0000177665">
    <property type="gene designation" value="BZZ1"/>
</dbReference>
<dbReference type="RefSeq" id="XP_721771.1">
    <property type="nucleotide sequence ID" value="XM_716678.1"/>
</dbReference>
<dbReference type="SUPFAM" id="SSF103657">
    <property type="entry name" value="BAR/IMD domain-like"/>
    <property type="match status" value="1"/>
</dbReference>
<reference evidence="12 13" key="1">
    <citation type="journal article" date="2004" name="Proc. Natl. Acad. Sci. U.S.A.">
        <title>The diploid genome sequence of Candida albicans.</title>
        <authorList>
            <person name="Jones T."/>
            <person name="Federspiel N.A."/>
            <person name="Chibana H."/>
            <person name="Dungan J."/>
            <person name="Kalman S."/>
            <person name="Magee B.B."/>
            <person name="Newport G."/>
            <person name="Thorstenson Y.R."/>
            <person name="Agabian N."/>
            <person name="Magee P.T."/>
            <person name="Davis R.W."/>
            <person name="Scherer S."/>
        </authorList>
    </citation>
    <scope>NUCLEOTIDE SEQUENCE [LARGE SCALE GENOMIC DNA]</scope>
    <source>
        <strain evidence="13">SC5314 / ATCC MYA-2876</strain>
    </source>
</reference>
<dbReference type="GO" id="GO:0005543">
    <property type="term" value="F:phospholipid binding"/>
    <property type="evidence" value="ECO:0007669"/>
    <property type="project" value="EnsemblFungi"/>
</dbReference>
<sequence>MSIETISIGNELKDSYKSTSKWVNNGINWLQDISDFYQERSNLEKEYSTKLKELTKKYFDKKSKLSASLSVGDEPAITPGSLENASLVLWTDLLTQTEAIADEKSNLSREFQSKIADNLITLKNKCERVANLANSINDYLVEEKNKFEDEVNKAKKHYDSLCQTTETARDKNEKAPNDKHQKKLDEKQVIMNNGKNEYLIKINVANRLKDKYYYQDVPEILDYLQELNEDRVELMNKLLKNASIIERNSADKVKEKLHAIDQTIEQNNPKLDITMFIKHNAVDWKEPQDFYFIPCSFWHDDESLIIKEPELTELKKKLSIASNEYYKFEQSCIDVKQKLEESTNKRKRDNENITLKFDTGLQGSLSILHKFMKEDTNRVKNEVEIEVIQNFAGDKDLTYVAPVKEKKSRFGFLTGNHKKSQSGGGGGGGATQSDASSEVHSLNPVKTSTSLHSGIFDLRRNKSIASTVSGGVGNGAASIQARALYDYTAAGSDETTIVAGDQLSVIEEDDGSGWTMVNGPQGQGLVPTSYIEITSRGPPPSSQQPQQKKKGPSVAPRCGAKKVQYLEALYDYTADGDDEISITAGDRIVLVQDDTDGSGWTEGELNGQTGMFPTSYVKKI</sequence>
<dbReference type="InterPro" id="IPR027267">
    <property type="entry name" value="AH/BAR_dom_sf"/>
</dbReference>
<feature type="region of interest" description="Disordered" evidence="8">
    <location>
        <begin position="534"/>
        <end position="556"/>
    </location>
</feature>
<keyword evidence="1 6" id="KW-0728">SH3 domain</keyword>
<dbReference type="AlphaFoldDB" id="A0A1D8PJ75"/>
<evidence type="ECO:0000256" key="6">
    <source>
        <dbReference type="PROSITE-ProRule" id="PRU00192"/>
    </source>
</evidence>
<feature type="domain" description="F-BAR" evidence="10">
    <location>
        <begin position="6"/>
        <end position="272"/>
    </location>
</feature>
<dbReference type="PANTHER" id="PTHR15735">
    <property type="entry name" value="FCH AND DOUBLE SH3 DOMAINS PROTEIN"/>
    <property type="match status" value="1"/>
</dbReference>
<feature type="compositionally biased region" description="Polar residues" evidence="8">
    <location>
        <begin position="431"/>
        <end position="446"/>
    </location>
</feature>
<evidence type="ECO:0000256" key="8">
    <source>
        <dbReference type="SAM" id="MobiDB-lite"/>
    </source>
</evidence>
<dbReference type="GO" id="GO:0005886">
    <property type="term" value="C:plasma membrane"/>
    <property type="evidence" value="ECO:0007669"/>
    <property type="project" value="EnsemblFungi"/>
</dbReference>
<dbReference type="Gene3D" id="1.20.1270.60">
    <property type="entry name" value="Arfaptin homology (AH) domain/BAR domain"/>
    <property type="match status" value="1"/>
</dbReference>
<dbReference type="Pfam" id="PF00018">
    <property type="entry name" value="SH3_1"/>
    <property type="match status" value="1"/>
</dbReference>
<dbReference type="SMR" id="A0A1D8PJ75"/>
<dbReference type="STRING" id="237561.A0A1D8PJ75"/>
<dbReference type="GO" id="GO:0045010">
    <property type="term" value="P:actin nucleation"/>
    <property type="evidence" value="ECO:0007669"/>
    <property type="project" value="EnsemblFungi"/>
</dbReference>
<dbReference type="FunFam" id="2.30.30.40:FF:000271">
    <property type="entry name" value="Protein BZZ1"/>
    <property type="match status" value="1"/>
</dbReference>
<dbReference type="PANTHER" id="PTHR15735:SF21">
    <property type="entry name" value="PROTEIN NERVOUS WRECK"/>
    <property type="match status" value="1"/>
</dbReference>
<evidence type="ECO:0000256" key="4">
    <source>
        <dbReference type="ARBA" id="ARBA00061387"/>
    </source>
</evidence>
<dbReference type="GO" id="GO:0030833">
    <property type="term" value="P:regulation of actin filament polymerization"/>
    <property type="evidence" value="ECO:0000318"/>
    <property type="project" value="GO_Central"/>
</dbReference>
<feature type="domain" description="SH3" evidence="9">
    <location>
        <begin position="561"/>
        <end position="620"/>
    </location>
</feature>
<dbReference type="SMART" id="SM00326">
    <property type="entry name" value="SH3"/>
    <property type="match status" value="2"/>
</dbReference>
<dbReference type="InParanoid" id="A0A1D8PJ75"/>
<organism evidence="12 13">
    <name type="scientific">Candida albicans (strain SC5314 / ATCC MYA-2876)</name>
    <name type="common">Yeast</name>
    <dbReference type="NCBI Taxonomy" id="237561"/>
    <lineage>
        <taxon>Eukaryota</taxon>
        <taxon>Fungi</taxon>
        <taxon>Dikarya</taxon>
        <taxon>Ascomycota</taxon>
        <taxon>Saccharomycotina</taxon>
        <taxon>Pichiomycetes</taxon>
        <taxon>Debaryomycetaceae</taxon>
        <taxon>Candida/Lodderomyces clade</taxon>
        <taxon>Candida</taxon>
    </lineage>
</organism>
<evidence type="ECO:0000256" key="5">
    <source>
        <dbReference type="ARBA" id="ARBA00074946"/>
    </source>
</evidence>
<dbReference type="VEuPathDB" id="FungiDB:C3_01500C_A"/>
<dbReference type="GO" id="GO:0008047">
    <property type="term" value="F:enzyme activator activity"/>
    <property type="evidence" value="ECO:0007669"/>
    <property type="project" value="EnsemblFungi"/>
</dbReference>
<dbReference type="PRINTS" id="PR00452">
    <property type="entry name" value="SH3DOMAIN"/>
</dbReference>
<dbReference type="GO" id="GO:0009651">
    <property type="term" value="P:response to salt stress"/>
    <property type="evidence" value="ECO:0007669"/>
    <property type="project" value="EnsemblFungi"/>
</dbReference>
<dbReference type="GO" id="GO:0006897">
    <property type="term" value="P:endocytosis"/>
    <property type="evidence" value="ECO:0007669"/>
    <property type="project" value="EnsemblFungi"/>
</dbReference>
<evidence type="ECO:0000259" key="10">
    <source>
        <dbReference type="PROSITE" id="PS51741"/>
    </source>
</evidence>
<name>A0A1D8PJ75_CANAL</name>